<evidence type="ECO:0000256" key="1">
    <source>
        <dbReference type="ARBA" id="ARBA00000215"/>
    </source>
</evidence>
<keyword evidence="4 9" id="KW-0813">Transport</keyword>
<keyword evidence="8 9" id="KW-0472">Membrane</keyword>
<dbReference type="Ensembl" id="ENSXETT00000118678">
    <property type="protein sequence ID" value="ENSXETP00000102244"/>
    <property type="gene ID" value="ENSXETG00000049399"/>
</dbReference>
<keyword evidence="6 9" id="KW-0812">Transmembrane</keyword>
<evidence type="ECO:0000256" key="8">
    <source>
        <dbReference type="ARBA" id="ARBA00023136"/>
    </source>
</evidence>
<name>A0A803J344_XENTR</name>
<comment type="subcellular location">
    <subcellularLocation>
        <location evidence="2 9">Cell membrane</location>
        <topology evidence="2 9">Multi-pass membrane protein</topology>
    </subcellularLocation>
</comment>
<evidence type="ECO:0000256" key="2">
    <source>
        <dbReference type="ARBA" id="ARBA00004651"/>
    </source>
</evidence>
<evidence type="ECO:0000313" key="11">
    <source>
        <dbReference type="Ensembl" id="ENSXETP00000102244"/>
    </source>
</evidence>
<evidence type="ECO:0000256" key="7">
    <source>
        <dbReference type="ARBA" id="ARBA00022989"/>
    </source>
</evidence>
<dbReference type="AlphaFoldDB" id="A0A803J344"/>
<keyword evidence="7 9" id="KW-1133">Transmembrane helix</keyword>
<organism evidence="11">
    <name type="scientific">Xenopus tropicalis</name>
    <name type="common">Western clawed frog</name>
    <name type="synonym">Silurana tropicalis</name>
    <dbReference type="NCBI Taxonomy" id="8364"/>
    <lineage>
        <taxon>Eukaryota</taxon>
        <taxon>Metazoa</taxon>
        <taxon>Chordata</taxon>
        <taxon>Craniata</taxon>
        <taxon>Vertebrata</taxon>
        <taxon>Euteleostomi</taxon>
        <taxon>Amphibia</taxon>
        <taxon>Batrachia</taxon>
        <taxon>Anura</taxon>
        <taxon>Pipoidea</taxon>
        <taxon>Pipidae</taxon>
        <taxon>Xenopodinae</taxon>
        <taxon>Xenopus</taxon>
        <taxon>Silurana</taxon>
    </lineage>
</organism>
<keyword evidence="5 9" id="KW-1003">Cell membrane</keyword>
<dbReference type="PANTHER" id="PTHR12929:SF1">
    <property type="entry name" value="SOLUTE CARRIER FAMILY 52, RIBOFLAVIN TRANSPORTER, MEMBER 2"/>
    <property type="match status" value="1"/>
</dbReference>
<sequence length="330" mass="35680">MVPLYHRDVPWLACIIGMCPCIIGITLGLALFPVSVGWTPAFLTGTYALGNIGPLAVTLSHRFCPRPGLGAVAHTLSYKRSAWCRRVSWRGSGTAGSGGGEERSVRTCSWGSYWLWLHALPTSTSCPSCQFPAVCAQFFIWSGLSALRPVCLALGQGVGRLSAAQWHVGESQRTPLLQENFPASSYFWGLFCFLGVSAWPSFCCFVLRPTQQGDGGSEDSSPLKSPEEEQPKSPLMPVIGGRDSGLQERVLTGAFGLSNALTNGILPSVQTYSCLPYGRDALPPYPRLTGGAFVIRRGTYLYMGGETLLRWAWDPVLRHMTLGIQGGLCV</sequence>
<reference evidence="11" key="1">
    <citation type="journal article" date="2010" name="Science">
        <title>The genome of the Western clawed frog Xenopus tropicalis.</title>
        <authorList>
            <person name="Hellsten U."/>
            <person name="Harland R.M."/>
            <person name="Gilchrist M.J."/>
            <person name="Hendrix D."/>
            <person name="Jurka J."/>
            <person name="Kapitonov V."/>
            <person name="Ovcharenko I."/>
            <person name="Putnam N.H."/>
            <person name="Shu S."/>
            <person name="Taher L."/>
            <person name="Blitz I.L."/>
            <person name="Blumberg B."/>
            <person name="Dichmann D.S."/>
            <person name="Dubchak I."/>
            <person name="Amaya E."/>
            <person name="Detter J.C."/>
            <person name="Fletcher R."/>
            <person name="Gerhard D.S."/>
            <person name="Goodstein D."/>
            <person name="Graves T."/>
            <person name="Grigoriev I.V."/>
            <person name="Grimwood J."/>
            <person name="Kawashima T."/>
            <person name="Lindquist E."/>
            <person name="Lucas S.M."/>
            <person name="Mead P.E."/>
            <person name="Mitros T."/>
            <person name="Ogino H."/>
            <person name="Ohta Y."/>
            <person name="Poliakov A.V."/>
            <person name="Pollet N."/>
            <person name="Robert J."/>
            <person name="Salamov A."/>
            <person name="Sater A.K."/>
            <person name="Schmutz J."/>
            <person name="Terry A."/>
            <person name="Vize P.D."/>
            <person name="Warren W.C."/>
            <person name="Wells D."/>
            <person name="Wills A."/>
            <person name="Wilson R.K."/>
            <person name="Zimmerman L.B."/>
            <person name="Zorn A.M."/>
            <person name="Grainger R."/>
            <person name="Grammer T."/>
            <person name="Khokha M.K."/>
            <person name="Richardson P.M."/>
            <person name="Rokhsar D.S."/>
        </authorList>
    </citation>
    <scope>NUCLEOTIDE SEQUENCE [LARGE SCALE GENOMIC DNA]</scope>
    <source>
        <strain evidence="11">Nigerian</strain>
    </source>
</reference>
<dbReference type="InParanoid" id="A0A803J344"/>
<dbReference type="GO" id="GO:0005886">
    <property type="term" value="C:plasma membrane"/>
    <property type="evidence" value="ECO:0007669"/>
    <property type="project" value="UniProtKB-SubCell"/>
</dbReference>
<proteinExistence type="inferred from homology"/>
<evidence type="ECO:0000256" key="6">
    <source>
        <dbReference type="ARBA" id="ARBA00022692"/>
    </source>
</evidence>
<reference evidence="11" key="2">
    <citation type="submission" date="2021-03" db="UniProtKB">
        <authorList>
            <consortium name="Ensembl"/>
        </authorList>
    </citation>
    <scope>IDENTIFICATION</scope>
</reference>
<accession>A0A803J344</accession>
<evidence type="ECO:0000256" key="5">
    <source>
        <dbReference type="ARBA" id="ARBA00022475"/>
    </source>
</evidence>
<comment type="similarity">
    <text evidence="3 9">Belongs to the riboflavin transporter family.</text>
</comment>
<comment type="catalytic activity">
    <reaction evidence="1 9">
        <text>riboflavin(in) = riboflavin(out)</text>
        <dbReference type="Rhea" id="RHEA:35015"/>
        <dbReference type="ChEBI" id="CHEBI:57986"/>
    </reaction>
</comment>
<dbReference type="PANTHER" id="PTHR12929">
    <property type="entry name" value="SOLUTE CARRIER FAMILY 52"/>
    <property type="match status" value="1"/>
</dbReference>
<comment type="caution">
    <text evidence="9">Lacks conserved residue(s) required for the propagation of feature annotation.</text>
</comment>
<protein>
    <recommendedName>
        <fullName evidence="9">Riboflavin transporter</fullName>
    </recommendedName>
</protein>
<feature type="transmembrane region" description="Helical" evidence="9">
    <location>
        <begin position="12"/>
        <end position="32"/>
    </location>
</feature>
<evidence type="ECO:0000256" key="3">
    <source>
        <dbReference type="ARBA" id="ARBA00006366"/>
    </source>
</evidence>
<evidence type="ECO:0000256" key="4">
    <source>
        <dbReference type="ARBA" id="ARBA00022448"/>
    </source>
</evidence>
<comment type="function">
    <text evidence="9">Plasma membrane transporter mediating the uptake by cells of the water soluble vitamin B2/riboflavin that plays a key role in biochemical oxidation-reduction reactions of the carbohydrate, lipid, and amino acid metabolism.</text>
</comment>
<evidence type="ECO:0000256" key="10">
    <source>
        <dbReference type="SAM" id="MobiDB-lite"/>
    </source>
</evidence>
<dbReference type="GO" id="GO:0032217">
    <property type="term" value="F:riboflavin transmembrane transporter activity"/>
    <property type="evidence" value="ECO:0007669"/>
    <property type="project" value="UniProtKB-UniRule"/>
</dbReference>
<dbReference type="Pfam" id="PF06237">
    <property type="entry name" value="SLC52_ribofla_tr"/>
    <property type="match status" value="1"/>
</dbReference>
<feature type="region of interest" description="Disordered" evidence="10">
    <location>
        <begin position="212"/>
        <end position="237"/>
    </location>
</feature>
<dbReference type="InterPro" id="IPR009357">
    <property type="entry name" value="Riboflavin_transptr"/>
</dbReference>
<evidence type="ECO:0000256" key="9">
    <source>
        <dbReference type="RuleBase" id="RU368035"/>
    </source>
</evidence>